<dbReference type="InterPro" id="IPR043428">
    <property type="entry name" value="LivM-like"/>
</dbReference>
<sequence length="371" mass="39691">MSWRRPSSDRLRCCWLRSSCCEYIRRAFPDSGLGSANVRQVIFKRIFFFVLLAVGLVAPYVLDPFNLVSGAGYAALAIGGLGLAFVWGTLGVLSLGHTAFFGLGAYAYALCAMNMGSSTWAILAAVALPVIVSLALGYFLFFSRLGDVYLAVITLCVTLIFFSFFSSTADPFYHFGSVPLGGFNGINGVPGLNIPGMPETQLSVGTTFLVCVVALSLVYAVLTWLREQRIGRVMVAIKENELRCELLGYDVRLYKLVGYTISAAVAGLSGALYTSVAGFVGPNAFDLSQASQFVLWVIAGGLGALAGPVVAAIGFQLLASYLGTSQTINTELVFGTVIIALVLLIPQGVLPSMKTWGVRLRRFTPMSRASE</sequence>
<evidence type="ECO:0000256" key="1">
    <source>
        <dbReference type="ARBA" id="ARBA00004651"/>
    </source>
</evidence>
<dbReference type="PANTHER" id="PTHR30482">
    <property type="entry name" value="HIGH-AFFINITY BRANCHED-CHAIN AMINO ACID TRANSPORT SYSTEM PERMEASE"/>
    <property type="match status" value="1"/>
</dbReference>
<keyword evidence="5 6" id="KW-0472">Membrane</keyword>
<dbReference type="AlphaFoldDB" id="A0A3N8R606"/>
<evidence type="ECO:0000313" key="7">
    <source>
        <dbReference type="EMBL" id="RQT14999.1"/>
    </source>
</evidence>
<evidence type="ECO:0000256" key="4">
    <source>
        <dbReference type="ARBA" id="ARBA00022989"/>
    </source>
</evidence>
<keyword evidence="2" id="KW-1003">Cell membrane</keyword>
<evidence type="ECO:0000256" key="3">
    <source>
        <dbReference type="ARBA" id="ARBA00022692"/>
    </source>
</evidence>
<evidence type="ECO:0000256" key="5">
    <source>
        <dbReference type="ARBA" id="ARBA00023136"/>
    </source>
</evidence>
<dbReference type="PANTHER" id="PTHR30482:SF4">
    <property type="entry name" value="SLR1201 PROTEIN"/>
    <property type="match status" value="1"/>
</dbReference>
<gene>
    <name evidence="7" type="ORF">DF051_17815</name>
</gene>
<dbReference type="GO" id="GO:0005886">
    <property type="term" value="C:plasma membrane"/>
    <property type="evidence" value="ECO:0007669"/>
    <property type="project" value="UniProtKB-SubCell"/>
</dbReference>
<keyword evidence="3 6" id="KW-0812">Transmembrane</keyword>
<evidence type="ECO:0000313" key="8">
    <source>
        <dbReference type="Proteomes" id="UP000277921"/>
    </source>
</evidence>
<dbReference type="Proteomes" id="UP000277921">
    <property type="component" value="Unassembled WGS sequence"/>
</dbReference>
<protein>
    <submittedName>
        <fullName evidence="7">Branched-chain amino acid ABC transporter permease</fullName>
    </submittedName>
</protein>
<dbReference type="Pfam" id="PF02653">
    <property type="entry name" value="BPD_transp_2"/>
    <property type="match status" value="1"/>
</dbReference>
<feature type="transmembrane region" description="Helical" evidence="6">
    <location>
        <begin position="331"/>
        <end position="350"/>
    </location>
</feature>
<feature type="transmembrane region" description="Helical" evidence="6">
    <location>
        <begin position="148"/>
        <end position="165"/>
    </location>
</feature>
<feature type="transmembrane region" description="Helical" evidence="6">
    <location>
        <begin position="46"/>
        <end position="62"/>
    </location>
</feature>
<dbReference type="GO" id="GO:0015658">
    <property type="term" value="F:branched-chain amino acid transmembrane transporter activity"/>
    <property type="evidence" value="ECO:0007669"/>
    <property type="project" value="InterPro"/>
</dbReference>
<feature type="transmembrane region" description="Helical" evidence="6">
    <location>
        <begin position="95"/>
        <end position="115"/>
    </location>
</feature>
<reference evidence="7 8" key="1">
    <citation type="submission" date="2018-08" db="EMBL/GenBank/DDBJ databases">
        <title>Comparative analysis of Burkholderia isolates from Puerto Rico.</title>
        <authorList>
            <person name="Hall C."/>
            <person name="Sahl J."/>
            <person name="Wagner D."/>
        </authorList>
    </citation>
    <scope>NUCLEOTIDE SEQUENCE [LARGE SCALE GENOMIC DNA]</scope>
    <source>
        <strain evidence="7 8">Bp9025</strain>
    </source>
</reference>
<comment type="caution">
    <text evidence="7">The sequence shown here is derived from an EMBL/GenBank/DDBJ whole genome shotgun (WGS) entry which is preliminary data.</text>
</comment>
<evidence type="ECO:0000256" key="6">
    <source>
        <dbReference type="SAM" id="Phobius"/>
    </source>
</evidence>
<feature type="transmembrane region" description="Helical" evidence="6">
    <location>
        <begin position="256"/>
        <end position="281"/>
    </location>
</feature>
<dbReference type="EMBL" id="QTQV01000009">
    <property type="protein sequence ID" value="RQT14999.1"/>
    <property type="molecule type" value="Genomic_DNA"/>
</dbReference>
<feature type="transmembrane region" description="Helical" evidence="6">
    <location>
        <begin position="202"/>
        <end position="225"/>
    </location>
</feature>
<name>A0A3N8R606_9BURK</name>
<evidence type="ECO:0000256" key="2">
    <source>
        <dbReference type="ARBA" id="ARBA00022475"/>
    </source>
</evidence>
<proteinExistence type="predicted"/>
<accession>A0A3N8R606</accession>
<comment type="subcellular location">
    <subcellularLocation>
        <location evidence="1">Cell membrane</location>
        <topology evidence="1">Multi-pass membrane protein</topology>
    </subcellularLocation>
</comment>
<keyword evidence="4 6" id="KW-1133">Transmembrane helix</keyword>
<feature type="transmembrane region" description="Helical" evidence="6">
    <location>
        <begin position="121"/>
        <end position="141"/>
    </location>
</feature>
<dbReference type="InterPro" id="IPR001851">
    <property type="entry name" value="ABC_transp_permease"/>
</dbReference>
<feature type="transmembrane region" description="Helical" evidence="6">
    <location>
        <begin position="293"/>
        <end position="319"/>
    </location>
</feature>
<feature type="transmembrane region" description="Helical" evidence="6">
    <location>
        <begin position="68"/>
        <end position="88"/>
    </location>
</feature>
<organism evidence="7 8">
    <name type="scientific">Burkholderia contaminans</name>
    <dbReference type="NCBI Taxonomy" id="488447"/>
    <lineage>
        <taxon>Bacteria</taxon>
        <taxon>Pseudomonadati</taxon>
        <taxon>Pseudomonadota</taxon>
        <taxon>Betaproteobacteria</taxon>
        <taxon>Burkholderiales</taxon>
        <taxon>Burkholderiaceae</taxon>
        <taxon>Burkholderia</taxon>
        <taxon>Burkholderia cepacia complex</taxon>
    </lineage>
</organism>
<dbReference type="CDD" id="cd06581">
    <property type="entry name" value="TM_PBP1_LivM_like"/>
    <property type="match status" value="1"/>
</dbReference>